<dbReference type="OrthoDB" id="547796at2759"/>
<gene>
    <name evidence="3" type="ORF">FISHEDRAFT_8987</name>
</gene>
<sequence>KYSIDTLASDKLLADAAKEGTEEPRESATVRRLLDEHENWTGDERVEDTILRMLIDKYKPLRSGEMMSADQKLKKEPPRIITPAASAPLLKSVTTPSTGSWATEPLLPSIEGHRPWHTTYKAPSHVVASVRVGHFPGAPMKPTHPQPTDERARRKERERKKRTAQAGRLHSAKESTLDYQLGIGGSKSKRLPIRTNPISMKGWASLIEDQIEHARSKGLFNGVKGRGQPIRRNIEESNPFIAREDFLMNRIIQRNGASPPFVELQAELDGAVNALRVGLREAWTRRTVRMITNERPPEEWHRVTLTDVYARRDTEWEQRERAYHDAAIDSLNSLVRKYNGIAPYPVRRPYYERQVEIDALPAACADNVLRALQER</sequence>
<dbReference type="AlphaFoldDB" id="A0A0D7AG44"/>
<dbReference type="PANTHER" id="PTHR39394">
    <property type="entry name" value="YALI0E31793P"/>
    <property type="match status" value="1"/>
</dbReference>
<dbReference type="InterPro" id="IPR018961">
    <property type="entry name" value="DnaJ_homolog_subfam-C_membr-28"/>
</dbReference>
<name>A0A0D7AG44_9AGAR</name>
<proteinExistence type="predicted"/>
<dbReference type="Pfam" id="PF09350">
    <property type="entry name" value="DJC28_CD"/>
    <property type="match status" value="1"/>
</dbReference>
<feature type="domain" description="DnaJ homologue subfamily C member 28 conserved" evidence="2">
    <location>
        <begin position="206"/>
        <end position="276"/>
    </location>
</feature>
<feature type="non-terminal residue" evidence="3">
    <location>
        <position position="1"/>
    </location>
</feature>
<evidence type="ECO:0000256" key="1">
    <source>
        <dbReference type="SAM" id="MobiDB-lite"/>
    </source>
</evidence>
<keyword evidence="4" id="KW-1185">Reference proteome</keyword>
<evidence type="ECO:0000313" key="3">
    <source>
        <dbReference type="EMBL" id="KIY48846.1"/>
    </source>
</evidence>
<evidence type="ECO:0000313" key="4">
    <source>
        <dbReference type="Proteomes" id="UP000054144"/>
    </source>
</evidence>
<evidence type="ECO:0000259" key="2">
    <source>
        <dbReference type="Pfam" id="PF09350"/>
    </source>
</evidence>
<dbReference type="Proteomes" id="UP000054144">
    <property type="component" value="Unassembled WGS sequence"/>
</dbReference>
<feature type="region of interest" description="Disordered" evidence="1">
    <location>
        <begin position="134"/>
        <end position="172"/>
    </location>
</feature>
<accession>A0A0D7AG44</accession>
<dbReference type="PANTHER" id="PTHR39394:SF1">
    <property type="entry name" value="DNAJ HOMOLOGUE SUBFAMILY C MEMBER 28 CONSERVED DOMAIN-CONTAINING PROTEIN"/>
    <property type="match status" value="1"/>
</dbReference>
<feature type="non-terminal residue" evidence="3">
    <location>
        <position position="375"/>
    </location>
</feature>
<reference evidence="3 4" key="1">
    <citation type="journal article" date="2015" name="Fungal Genet. Biol.">
        <title>Evolution of novel wood decay mechanisms in Agaricales revealed by the genome sequences of Fistulina hepatica and Cylindrobasidium torrendii.</title>
        <authorList>
            <person name="Floudas D."/>
            <person name="Held B.W."/>
            <person name="Riley R."/>
            <person name="Nagy L.G."/>
            <person name="Koehler G."/>
            <person name="Ransdell A.S."/>
            <person name="Younus H."/>
            <person name="Chow J."/>
            <person name="Chiniquy J."/>
            <person name="Lipzen A."/>
            <person name="Tritt A."/>
            <person name="Sun H."/>
            <person name="Haridas S."/>
            <person name="LaButti K."/>
            <person name="Ohm R.A."/>
            <person name="Kues U."/>
            <person name="Blanchette R.A."/>
            <person name="Grigoriev I.V."/>
            <person name="Minto R.E."/>
            <person name="Hibbett D.S."/>
        </authorList>
    </citation>
    <scope>NUCLEOTIDE SEQUENCE [LARGE SCALE GENOMIC DNA]</scope>
    <source>
        <strain evidence="3 4">ATCC 64428</strain>
    </source>
</reference>
<organism evidence="3 4">
    <name type="scientific">Fistulina hepatica ATCC 64428</name>
    <dbReference type="NCBI Taxonomy" id="1128425"/>
    <lineage>
        <taxon>Eukaryota</taxon>
        <taxon>Fungi</taxon>
        <taxon>Dikarya</taxon>
        <taxon>Basidiomycota</taxon>
        <taxon>Agaricomycotina</taxon>
        <taxon>Agaricomycetes</taxon>
        <taxon>Agaricomycetidae</taxon>
        <taxon>Agaricales</taxon>
        <taxon>Fistulinaceae</taxon>
        <taxon>Fistulina</taxon>
    </lineage>
</organism>
<dbReference type="EMBL" id="KN881806">
    <property type="protein sequence ID" value="KIY48846.1"/>
    <property type="molecule type" value="Genomic_DNA"/>
</dbReference>
<protein>
    <recommendedName>
        <fullName evidence="2">DnaJ homologue subfamily C member 28 conserved domain-containing protein</fullName>
    </recommendedName>
</protein>